<dbReference type="Proteomes" id="UP000279994">
    <property type="component" value="Unassembled WGS sequence"/>
</dbReference>
<accession>A0A3N0GF10</accession>
<dbReference type="OrthoDB" id="3237545at2"/>
<dbReference type="GO" id="GO:0016740">
    <property type="term" value="F:transferase activity"/>
    <property type="evidence" value="ECO:0007669"/>
    <property type="project" value="UniProtKB-KW"/>
</dbReference>
<name>A0A3N0GF10_9ACTN</name>
<dbReference type="EMBL" id="RJSF01000049">
    <property type="protein sequence ID" value="RNM11053.1"/>
    <property type="molecule type" value="Genomic_DNA"/>
</dbReference>
<comment type="caution">
    <text evidence="1">The sequence shown here is derived from an EMBL/GenBank/DDBJ whole genome shotgun (WGS) entry which is preliminary data.</text>
</comment>
<evidence type="ECO:0000313" key="1">
    <source>
        <dbReference type="EMBL" id="RNM11053.1"/>
    </source>
</evidence>
<protein>
    <submittedName>
        <fullName evidence="1">4-amino-4-deoxy-L-arabinose transferase</fullName>
    </submittedName>
</protein>
<keyword evidence="2" id="KW-1185">Reference proteome</keyword>
<reference evidence="1 2" key="1">
    <citation type="submission" date="2018-11" db="EMBL/GenBank/DDBJ databases">
        <authorList>
            <person name="Li F."/>
        </authorList>
    </citation>
    <scope>NUCLEOTIDE SEQUENCE [LARGE SCALE GENOMIC DNA]</scope>
    <source>
        <strain evidence="1 2">Gsoil 818</strain>
    </source>
</reference>
<dbReference type="InterPro" id="IPR027417">
    <property type="entry name" value="P-loop_NTPase"/>
</dbReference>
<evidence type="ECO:0000313" key="2">
    <source>
        <dbReference type="Proteomes" id="UP000279994"/>
    </source>
</evidence>
<dbReference type="AlphaFoldDB" id="A0A3N0GF10"/>
<dbReference type="Gene3D" id="3.40.50.300">
    <property type="entry name" value="P-loop containing nucleotide triphosphate hydrolases"/>
    <property type="match status" value="1"/>
</dbReference>
<keyword evidence="1" id="KW-0808">Transferase</keyword>
<sequence length="181" mass="19341">MTGRAAEVLALARSRPPTLGAGRLVAVDGPAGSGKTTLAAEVGSLAGAPVLHLDDLYPGWGGLPEVDPMVLGVLEPLAAGRRGRYRRYDWCAGAYAEAREVEPVPLLVLEGVGAGNRAWAPLITTLVWVEAAPDLRQARALARDGDALRDHWDAWTRDEARLFAEQDTRARADLVVRTDAD</sequence>
<proteinExistence type="predicted"/>
<dbReference type="RefSeq" id="WP_123225290.1">
    <property type="nucleotide sequence ID" value="NZ_RJSF01000049.1"/>
</dbReference>
<dbReference type="SUPFAM" id="SSF52540">
    <property type="entry name" value="P-loop containing nucleoside triphosphate hydrolases"/>
    <property type="match status" value="1"/>
</dbReference>
<organism evidence="1 2">
    <name type="scientific">Nocardioides pocheonensis</name>
    <dbReference type="NCBI Taxonomy" id="661485"/>
    <lineage>
        <taxon>Bacteria</taxon>
        <taxon>Bacillati</taxon>
        <taxon>Actinomycetota</taxon>
        <taxon>Actinomycetes</taxon>
        <taxon>Propionibacteriales</taxon>
        <taxon>Nocardioidaceae</taxon>
        <taxon>Nocardioides</taxon>
    </lineage>
</organism>
<gene>
    <name evidence="1" type="ORF">EFL26_23110</name>
</gene>